<comment type="caution">
    <text evidence="2">The sequence shown here is derived from an EMBL/GenBank/DDBJ whole genome shotgun (WGS) entry which is preliminary data.</text>
</comment>
<keyword evidence="3" id="KW-1185">Reference proteome</keyword>
<reference evidence="2" key="1">
    <citation type="submission" date="2020-08" db="EMBL/GenBank/DDBJ databases">
        <title>Multicomponent nature underlies the extraordinary mechanical properties of spider dragline silk.</title>
        <authorList>
            <person name="Kono N."/>
            <person name="Nakamura H."/>
            <person name="Mori M."/>
            <person name="Yoshida Y."/>
            <person name="Ohtoshi R."/>
            <person name="Malay A.D."/>
            <person name="Moran D.A.P."/>
            <person name="Tomita M."/>
            <person name="Numata K."/>
            <person name="Arakawa K."/>
        </authorList>
    </citation>
    <scope>NUCLEOTIDE SEQUENCE</scope>
</reference>
<evidence type="ECO:0000313" key="2">
    <source>
        <dbReference type="EMBL" id="GFY20722.1"/>
    </source>
</evidence>
<feature type="region of interest" description="Disordered" evidence="1">
    <location>
        <begin position="134"/>
        <end position="153"/>
    </location>
</feature>
<evidence type="ECO:0000256" key="1">
    <source>
        <dbReference type="SAM" id="MobiDB-lite"/>
    </source>
</evidence>
<proteinExistence type="predicted"/>
<gene>
    <name evidence="2" type="primary">NCL1_22128</name>
    <name evidence="2" type="ORF">TNCV_1119561</name>
</gene>
<protein>
    <submittedName>
        <fullName evidence="2">Uncharacterized protein</fullName>
    </submittedName>
</protein>
<organism evidence="2 3">
    <name type="scientific">Trichonephila clavipes</name>
    <name type="common">Golden silk orbweaver</name>
    <name type="synonym">Nephila clavipes</name>
    <dbReference type="NCBI Taxonomy" id="2585209"/>
    <lineage>
        <taxon>Eukaryota</taxon>
        <taxon>Metazoa</taxon>
        <taxon>Ecdysozoa</taxon>
        <taxon>Arthropoda</taxon>
        <taxon>Chelicerata</taxon>
        <taxon>Arachnida</taxon>
        <taxon>Araneae</taxon>
        <taxon>Araneomorphae</taxon>
        <taxon>Entelegynae</taxon>
        <taxon>Araneoidea</taxon>
        <taxon>Nephilidae</taxon>
        <taxon>Trichonephila</taxon>
    </lineage>
</organism>
<dbReference type="Proteomes" id="UP000887159">
    <property type="component" value="Unassembled WGS sequence"/>
</dbReference>
<dbReference type="EMBL" id="BMAU01021356">
    <property type="protein sequence ID" value="GFY20722.1"/>
    <property type="molecule type" value="Genomic_DNA"/>
</dbReference>
<accession>A0A8X6VJ65</accession>
<evidence type="ECO:0000313" key="3">
    <source>
        <dbReference type="Proteomes" id="UP000887159"/>
    </source>
</evidence>
<sequence length="258" mass="29273">MISFFTNIHLSTFEVCERLTPEVAPSPSCLLEDDTFLQTMISLKFESVDVIYGSTEKRKSFRRKVLEEDRLSSKQNYPYNCQTTRGLLAIDHVILNHGQVMWTTPELAPLLLTTTPHQREDVSALDRFNVHRCPTQRQGKPRSDTTRLPRPWGLGSNPGEDIDVYKCKVPLRHGGTLNSRRAASPLVWLVEAKGSCQKEKMLLGSSVGGGPMFSLWKKVFNLESLFTTEAACKEGGKRCSFLWNKKSVPVREKWKNDV</sequence>
<name>A0A8X6VJ65_TRICX</name>
<dbReference type="AlphaFoldDB" id="A0A8X6VJ65"/>